<reference evidence="1 2" key="1">
    <citation type="submission" date="2019-01" db="EMBL/GenBank/DDBJ databases">
        <title>Draft genome sequence of Psathyrella aberdarensis IHI B618.</title>
        <authorList>
            <person name="Buettner E."/>
            <person name="Kellner H."/>
        </authorList>
    </citation>
    <scope>NUCLEOTIDE SEQUENCE [LARGE SCALE GENOMIC DNA]</scope>
    <source>
        <strain evidence="1 2">IHI B618</strain>
    </source>
</reference>
<evidence type="ECO:0000313" key="2">
    <source>
        <dbReference type="Proteomes" id="UP000290288"/>
    </source>
</evidence>
<sequence length="82" mass="9365">MAGTSKCEWFRLLLVPRAPRDEFAWDARLPGMLPRRDFIDFIIDSFGSTPRIRSKSVANLSTAEVWLVAPAAWDAKGREIMR</sequence>
<keyword evidence="2" id="KW-1185">Reference proteome</keyword>
<dbReference type="EMBL" id="SDEE01001155">
    <property type="protein sequence ID" value="RXW12682.1"/>
    <property type="molecule type" value="Genomic_DNA"/>
</dbReference>
<protein>
    <submittedName>
        <fullName evidence="1">Uncharacterized protein</fullName>
    </submittedName>
</protein>
<name>A0A4Q2D1Q8_9AGAR</name>
<dbReference type="STRING" id="2316362.A0A4Q2D1Q8"/>
<dbReference type="AlphaFoldDB" id="A0A4Q2D1Q8"/>
<comment type="caution">
    <text evidence="1">The sequence shown here is derived from an EMBL/GenBank/DDBJ whole genome shotgun (WGS) entry which is preliminary data.</text>
</comment>
<accession>A0A4Q2D1Q8</accession>
<evidence type="ECO:0000313" key="1">
    <source>
        <dbReference type="EMBL" id="RXW12682.1"/>
    </source>
</evidence>
<organism evidence="1 2">
    <name type="scientific">Candolleomyces aberdarensis</name>
    <dbReference type="NCBI Taxonomy" id="2316362"/>
    <lineage>
        <taxon>Eukaryota</taxon>
        <taxon>Fungi</taxon>
        <taxon>Dikarya</taxon>
        <taxon>Basidiomycota</taxon>
        <taxon>Agaricomycotina</taxon>
        <taxon>Agaricomycetes</taxon>
        <taxon>Agaricomycetidae</taxon>
        <taxon>Agaricales</taxon>
        <taxon>Agaricineae</taxon>
        <taxon>Psathyrellaceae</taxon>
        <taxon>Candolleomyces</taxon>
    </lineage>
</organism>
<proteinExistence type="predicted"/>
<dbReference type="Proteomes" id="UP000290288">
    <property type="component" value="Unassembled WGS sequence"/>
</dbReference>
<dbReference type="OrthoDB" id="2963168at2759"/>
<gene>
    <name evidence="1" type="ORF">EST38_g13167</name>
</gene>